<dbReference type="Pfam" id="PF16702">
    <property type="entry name" value="DUF5063"/>
    <property type="match status" value="1"/>
</dbReference>
<dbReference type="Proteomes" id="UP000598971">
    <property type="component" value="Unassembled WGS sequence"/>
</dbReference>
<dbReference type="AlphaFoldDB" id="A0A8J8FFD2"/>
<gene>
    <name evidence="1" type="ORF">GD597_15580</name>
</gene>
<keyword evidence="2" id="KW-1185">Reference proteome</keyword>
<dbReference type="InterPro" id="IPR032025">
    <property type="entry name" value="DUF5063"/>
</dbReference>
<dbReference type="RefSeq" id="WP_171608836.1">
    <property type="nucleotide sequence ID" value="NZ_WHPF01000011.1"/>
</dbReference>
<dbReference type="EMBL" id="WHPF01000011">
    <property type="protein sequence ID" value="NNV56893.1"/>
    <property type="molecule type" value="Genomic_DNA"/>
</dbReference>
<organism evidence="1 2">
    <name type="scientific">Limnovirga soli</name>
    <dbReference type="NCBI Taxonomy" id="2656915"/>
    <lineage>
        <taxon>Bacteria</taxon>
        <taxon>Pseudomonadati</taxon>
        <taxon>Bacteroidota</taxon>
        <taxon>Chitinophagia</taxon>
        <taxon>Chitinophagales</taxon>
        <taxon>Chitinophagaceae</taxon>
        <taxon>Limnovirga</taxon>
    </lineage>
</organism>
<comment type="caution">
    <text evidence="1">The sequence shown here is derived from an EMBL/GenBank/DDBJ whole genome shotgun (WGS) entry which is preliminary data.</text>
</comment>
<sequence length="170" mass="20100">MLVDKIVQTKDFITFVDSAKDFCTFLETHQSDNYKTFISDIQKLLIKLYTFGQTLPDFDLPDRDVEETDITDKDIRDLLSFIADRLRDPFYWVVFDPTNHNDTSSVCGDLIDDLGDMYKDIKTFLKDFSDPDDDVKQNALWHLKWSFDNHWNDHCMNAIYAIHYLLKHVD</sequence>
<reference evidence="1" key="1">
    <citation type="submission" date="2019-10" db="EMBL/GenBank/DDBJ databases">
        <title>Draft genome sequence of Panacibacter sp. KCS-6.</title>
        <authorList>
            <person name="Yim K.J."/>
        </authorList>
    </citation>
    <scope>NUCLEOTIDE SEQUENCE</scope>
    <source>
        <strain evidence="1">KCS-6</strain>
    </source>
</reference>
<evidence type="ECO:0000313" key="2">
    <source>
        <dbReference type="Proteomes" id="UP000598971"/>
    </source>
</evidence>
<dbReference type="Gene3D" id="1.20.120.1550">
    <property type="entry name" value="Protein of unknown function DUF5063"/>
    <property type="match status" value="1"/>
</dbReference>
<protein>
    <submittedName>
        <fullName evidence="1">DUF5063 domain-containing protein</fullName>
    </submittedName>
</protein>
<evidence type="ECO:0000313" key="1">
    <source>
        <dbReference type="EMBL" id="NNV56893.1"/>
    </source>
</evidence>
<proteinExistence type="predicted"/>
<accession>A0A8J8FFD2</accession>
<name>A0A8J8FFD2_9BACT</name>
<dbReference type="InterPro" id="IPR038312">
    <property type="entry name" value="DUF5063_sf"/>
</dbReference>